<feature type="domain" description="SCP" evidence="1">
    <location>
        <begin position="19"/>
        <end position="137"/>
    </location>
</feature>
<dbReference type="CDD" id="cd05380">
    <property type="entry name" value="CAP_euk"/>
    <property type="match status" value="1"/>
</dbReference>
<gene>
    <name evidence="2" type="ORF">K435DRAFT_646712</name>
</gene>
<organism evidence="2 3">
    <name type="scientific">Dendrothele bispora (strain CBS 962.96)</name>
    <dbReference type="NCBI Taxonomy" id="1314807"/>
    <lineage>
        <taxon>Eukaryota</taxon>
        <taxon>Fungi</taxon>
        <taxon>Dikarya</taxon>
        <taxon>Basidiomycota</taxon>
        <taxon>Agaricomycotina</taxon>
        <taxon>Agaricomycetes</taxon>
        <taxon>Agaricomycetidae</taxon>
        <taxon>Agaricales</taxon>
        <taxon>Agaricales incertae sedis</taxon>
        <taxon>Dendrothele</taxon>
    </lineage>
</organism>
<dbReference type="InterPro" id="IPR001283">
    <property type="entry name" value="CRISP-related"/>
</dbReference>
<dbReference type="PRINTS" id="PR00837">
    <property type="entry name" value="V5TPXLIKE"/>
</dbReference>
<dbReference type="Gene3D" id="3.40.33.10">
    <property type="entry name" value="CAP"/>
    <property type="match status" value="2"/>
</dbReference>
<evidence type="ECO:0000313" key="2">
    <source>
        <dbReference type="EMBL" id="THV05766.1"/>
    </source>
</evidence>
<dbReference type="InterPro" id="IPR035940">
    <property type="entry name" value="CAP_sf"/>
</dbReference>
<dbReference type="InterPro" id="IPR014044">
    <property type="entry name" value="CAP_dom"/>
</dbReference>
<keyword evidence="3" id="KW-1185">Reference proteome</keyword>
<dbReference type="PANTHER" id="PTHR10334">
    <property type="entry name" value="CYSTEINE-RICH SECRETORY PROTEIN-RELATED"/>
    <property type="match status" value="1"/>
</dbReference>
<protein>
    <submittedName>
        <fullName evidence="2">PR-1-like protein</fullName>
    </submittedName>
</protein>
<name>A0A4V4HI97_DENBC</name>
<dbReference type="EMBL" id="ML179047">
    <property type="protein sequence ID" value="THV05766.1"/>
    <property type="molecule type" value="Genomic_DNA"/>
</dbReference>
<dbReference type="OrthoDB" id="337038at2759"/>
<dbReference type="Pfam" id="PF00188">
    <property type="entry name" value="CAP"/>
    <property type="match status" value="2"/>
</dbReference>
<evidence type="ECO:0000259" key="1">
    <source>
        <dbReference type="SMART" id="SM00198"/>
    </source>
</evidence>
<proteinExistence type="predicted"/>
<evidence type="ECO:0000313" key="3">
    <source>
        <dbReference type="Proteomes" id="UP000297245"/>
    </source>
</evidence>
<accession>A0A4V4HI97</accession>
<dbReference type="Proteomes" id="UP000297245">
    <property type="component" value="Unassembled WGS sequence"/>
</dbReference>
<dbReference type="AlphaFoldDB" id="A0A4V4HI97"/>
<dbReference type="SMART" id="SM00198">
    <property type="entry name" value="SCP"/>
    <property type="match status" value="1"/>
</dbReference>
<sequence length="137" mass="15720">MEHYLEWRRCYTHPTPTGSDQQQWLDSHNSVRAKHGAGNLEWNNTLAAAAQEWSNGRKFEHSGGIFRLPTRFDVLPVIHILPESSFSPGQYNPDDPQYSHFTQMVRKTTTQVNCAMAECEGIFDSSYGPAKFYTCEY</sequence>
<reference evidence="2 3" key="1">
    <citation type="journal article" date="2019" name="Nat. Ecol. Evol.">
        <title>Megaphylogeny resolves global patterns of mushroom evolution.</title>
        <authorList>
            <person name="Varga T."/>
            <person name="Krizsan K."/>
            <person name="Foldi C."/>
            <person name="Dima B."/>
            <person name="Sanchez-Garcia M."/>
            <person name="Sanchez-Ramirez S."/>
            <person name="Szollosi G.J."/>
            <person name="Szarkandi J.G."/>
            <person name="Papp V."/>
            <person name="Albert L."/>
            <person name="Andreopoulos W."/>
            <person name="Angelini C."/>
            <person name="Antonin V."/>
            <person name="Barry K.W."/>
            <person name="Bougher N.L."/>
            <person name="Buchanan P."/>
            <person name="Buyck B."/>
            <person name="Bense V."/>
            <person name="Catcheside P."/>
            <person name="Chovatia M."/>
            <person name="Cooper J."/>
            <person name="Damon W."/>
            <person name="Desjardin D."/>
            <person name="Finy P."/>
            <person name="Geml J."/>
            <person name="Haridas S."/>
            <person name="Hughes K."/>
            <person name="Justo A."/>
            <person name="Karasinski D."/>
            <person name="Kautmanova I."/>
            <person name="Kiss B."/>
            <person name="Kocsube S."/>
            <person name="Kotiranta H."/>
            <person name="LaButti K.M."/>
            <person name="Lechner B.E."/>
            <person name="Liimatainen K."/>
            <person name="Lipzen A."/>
            <person name="Lukacs Z."/>
            <person name="Mihaltcheva S."/>
            <person name="Morgado L.N."/>
            <person name="Niskanen T."/>
            <person name="Noordeloos M.E."/>
            <person name="Ohm R.A."/>
            <person name="Ortiz-Santana B."/>
            <person name="Ovrebo C."/>
            <person name="Racz N."/>
            <person name="Riley R."/>
            <person name="Savchenko A."/>
            <person name="Shiryaev A."/>
            <person name="Soop K."/>
            <person name="Spirin V."/>
            <person name="Szebenyi C."/>
            <person name="Tomsovsky M."/>
            <person name="Tulloss R.E."/>
            <person name="Uehling J."/>
            <person name="Grigoriev I.V."/>
            <person name="Vagvolgyi C."/>
            <person name="Papp T."/>
            <person name="Martin F.M."/>
            <person name="Miettinen O."/>
            <person name="Hibbett D.S."/>
            <person name="Nagy L.G."/>
        </authorList>
    </citation>
    <scope>NUCLEOTIDE SEQUENCE [LARGE SCALE GENOMIC DNA]</scope>
    <source>
        <strain evidence="2 3">CBS 962.96</strain>
    </source>
</reference>
<dbReference type="SUPFAM" id="SSF55797">
    <property type="entry name" value="PR-1-like"/>
    <property type="match status" value="1"/>
</dbReference>